<dbReference type="SUPFAM" id="SSF53850">
    <property type="entry name" value="Periplasmic binding protein-like II"/>
    <property type="match status" value="1"/>
</dbReference>
<protein>
    <submittedName>
        <fullName evidence="3">Bug family tripartite tricarboxylate transporter substrate binding protein</fullName>
    </submittedName>
</protein>
<gene>
    <name evidence="3" type="ORF">ACFOLH_01290</name>
</gene>
<reference evidence="4" key="1">
    <citation type="journal article" date="2019" name="Int. J. Syst. Evol. Microbiol.">
        <title>The Global Catalogue of Microorganisms (GCM) 10K type strain sequencing project: providing services to taxonomists for standard genome sequencing and annotation.</title>
        <authorList>
            <consortium name="The Broad Institute Genomics Platform"/>
            <consortium name="The Broad Institute Genome Sequencing Center for Infectious Disease"/>
            <person name="Wu L."/>
            <person name="Ma J."/>
        </authorList>
    </citation>
    <scope>NUCLEOTIDE SEQUENCE [LARGE SCALE GENOMIC DNA]</scope>
    <source>
        <strain evidence="4">NCAIM B.02333</strain>
    </source>
</reference>
<dbReference type="EMBL" id="JBHRWW010000001">
    <property type="protein sequence ID" value="MFC3686969.1"/>
    <property type="molecule type" value="Genomic_DNA"/>
</dbReference>
<keyword evidence="2" id="KW-0732">Signal</keyword>
<organism evidence="3 4">
    <name type="scientific">Aquipuribacter hungaricus</name>
    <dbReference type="NCBI Taxonomy" id="545624"/>
    <lineage>
        <taxon>Bacteria</taxon>
        <taxon>Bacillati</taxon>
        <taxon>Actinomycetota</taxon>
        <taxon>Actinomycetes</taxon>
        <taxon>Micrococcales</taxon>
        <taxon>Intrasporangiaceae</taxon>
        <taxon>Aquipuribacter</taxon>
    </lineage>
</organism>
<keyword evidence="4" id="KW-1185">Reference proteome</keyword>
<evidence type="ECO:0000313" key="4">
    <source>
        <dbReference type="Proteomes" id="UP001595685"/>
    </source>
</evidence>
<dbReference type="PIRSF" id="PIRSF017082">
    <property type="entry name" value="YflP"/>
    <property type="match status" value="1"/>
</dbReference>
<dbReference type="Gene3D" id="3.40.190.10">
    <property type="entry name" value="Periplasmic binding protein-like II"/>
    <property type="match status" value="1"/>
</dbReference>
<dbReference type="RefSeq" id="WP_340294772.1">
    <property type="nucleotide sequence ID" value="NZ_JBBEOI010000181.1"/>
</dbReference>
<dbReference type="Pfam" id="PF03401">
    <property type="entry name" value="TctC"/>
    <property type="match status" value="1"/>
</dbReference>
<evidence type="ECO:0000313" key="3">
    <source>
        <dbReference type="EMBL" id="MFC3686969.1"/>
    </source>
</evidence>
<dbReference type="InterPro" id="IPR005064">
    <property type="entry name" value="BUG"/>
</dbReference>
<proteinExistence type="inferred from homology"/>
<dbReference type="InterPro" id="IPR006311">
    <property type="entry name" value="TAT_signal"/>
</dbReference>
<comment type="caution">
    <text evidence="3">The sequence shown here is derived from an EMBL/GenBank/DDBJ whole genome shotgun (WGS) entry which is preliminary data.</text>
</comment>
<comment type="similarity">
    <text evidence="1">Belongs to the UPF0065 (bug) family.</text>
</comment>
<name>A0ABV7WB17_9MICO</name>
<sequence length="352" mass="35986">MRTTTLPRSTTRGATRRRVLALALGGVVVATAACGGSSSGGEAAPAEGSDAPAQAAEPIDRLQLMAPADPGGGWDQSARAFAEAVEGSGAAGATQVSNVPGAGGTVGLADLATERSEEFLMVMGLVMVGAVETNQSQATLEDATPIARLTAEDLVLVVPADSDYQSVEDLVSDVEERGQEVAIAGGSAGGADHILAGLLLQAGDVPVENLNYVPYSGGGESLAALLGGQVAAGISGVGEYSEQIEAGALRALATSGAEPVDSLTDVPTLTDEGYDVELSNWRGVVAPPGISDSGRERLLGLVEEVHASEQWQEQLETRGWEDTYLPGEEFETFLGEEQTRVRGVLEDIGLVG</sequence>
<dbReference type="CDD" id="cd07012">
    <property type="entry name" value="PBP2_Bug_TTT"/>
    <property type="match status" value="1"/>
</dbReference>
<dbReference type="InterPro" id="IPR042100">
    <property type="entry name" value="Bug_dom1"/>
</dbReference>
<feature type="signal peptide" evidence="2">
    <location>
        <begin position="1"/>
        <end position="32"/>
    </location>
</feature>
<dbReference type="Proteomes" id="UP001595685">
    <property type="component" value="Unassembled WGS sequence"/>
</dbReference>
<dbReference type="Gene3D" id="3.40.190.150">
    <property type="entry name" value="Bordetella uptake gene, domain 1"/>
    <property type="match status" value="1"/>
</dbReference>
<accession>A0ABV7WB17</accession>
<dbReference type="PANTHER" id="PTHR42928:SF3">
    <property type="entry name" value="UPF0065 PROTEIN YFLP"/>
    <property type="match status" value="1"/>
</dbReference>
<feature type="chain" id="PRO_5045613007" evidence="2">
    <location>
        <begin position="33"/>
        <end position="352"/>
    </location>
</feature>
<dbReference type="PROSITE" id="PS51257">
    <property type="entry name" value="PROKAR_LIPOPROTEIN"/>
    <property type="match status" value="1"/>
</dbReference>
<evidence type="ECO:0000256" key="1">
    <source>
        <dbReference type="ARBA" id="ARBA00006987"/>
    </source>
</evidence>
<dbReference type="PANTHER" id="PTHR42928">
    <property type="entry name" value="TRICARBOXYLATE-BINDING PROTEIN"/>
    <property type="match status" value="1"/>
</dbReference>
<evidence type="ECO:0000256" key="2">
    <source>
        <dbReference type="SAM" id="SignalP"/>
    </source>
</evidence>
<dbReference type="PROSITE" id="PS51318">
    <property type="entry name" value="TAT"/>
    <property type="match status" value="1"/>
</dbReference>